<feature type="non-terminal residue" evidence="1">
    <location>
        <position position="52"/>
    </location>
</feature>
<proteinExistence type="predicted"/>
<gene>
    <name evidence="1" type="ORF">KI387_015135</name>
</gene>
<comment type="caution">
    <text evidence="1">The sequence shown here is derived from an EMBL/GenBank/DDBJ whole genome shotgun (WGS) entry which is preliminary data.</text>
</comment>
<dbReference type="EMBL" id="JAHRHJ020000003">
    <property type="protein sequence ID" value="KAH9320496.1"/>
    <property type="molecule type" value="Genomic_DNA"/>
</dbReference>
<accession>A0AA38LE75</accession>
<dbReference type="Proteomes" id="UP000824469">
    <property type="component" value="Unassembled WGS sequence"/>
</dbReference>
<keyword evidence="2" id="KW-1185">Reference proteome</keyword>
<name>A0AA38LE75_TAXCH</name>
<evidence type="ECO:0000313" key="1">
    <source>
        <dbReference type="EMBL" id="KAH9320496.1"/>
    </source>
</evidence>
<reference evidence="1 2" key="1">
    <citation type="journal article" date="2021" name="Nat. Plants">
        <title>The Taxus genome provides insights into paclitaxel biosynthesis.</title>
        <authorList>
            <person name="Xiong X."/>
            <person name="Gou J."/>
            <person name="Liao Q."/>
            <person name="Li Y."/>
            <person name="Zhou Q."/>
            <person name="Bi G."/>
            <person name="Li C."/>
            <person name="Du R."/>
            <person name="Wang X."/>
            <person name="Sun T."/>
            <person name="Guo L."/>
            <person name="Liang H."/>
            <person name="Lu P."/>
            <person name="Wu Y."/>
            <person name="Zhang Z."/>
            <person name="Ro D.K."/>
            <person name="Shang Y."/>
            <person name="Huang S."/>
            <person name="Yan J."/>
        </authorList>
    </citation>
    <scope>NUCLEOTIDE SEQUENCE [LARGE SCALE GENOMIC DNA]</scope>
    <source>
        <strain evidence="1">Ta-2019</strain>
    </source>
</reference>
<feature type="non-terminal residue" evidence="1">
    <location>
        <position position="1"/>
    </location>
</feature>
<protein>
    <submittedName>
        <fullName evidence="1">Uncharacterized protein</fullName>
    </submittedName>
</protein>
<dbReference type="AlphaFoldDB" id="A0AA38LE75"/>
<evidence type="ECO:0000313" key="2">
    <source>
        <dbReference type="Proteomes" id="UP000824469"/>
    </source>
</evidence>
<organism evidence="1 2">
    <name type="scientific">Taxus chinensis</name>
    <name type="common">Chinese yew</name>
    <name type="synonym">Taxus wallichiana var. chinensis</name>
    <dbReference type="NCBI Taxonomy" id="29808"/>
    <lineage>
        <taxon>Eukaryota</taxon>
        <taxon>Viridiplantae</taxon>
        <taxon>Streptophyta</taxon>
        <taxon>Embryophyta</taxon>
        <taxon>Tracheophyta</taxon>
        <taxon>Spermatophyta</taxon>
        <taxon>Pinopsida</taxon>
        <taxon>Pinidae</taxon>
        <taxon>Conifers II</taxon>
        <taxon>Cupressales</taxon>
        <taxon>Taxaceae</taxon>
        <taxon>Taxus</taxon>
    </lineage>
</organism>
<sequence length="52" mass="5668">IATPAANKTKKDIISTDYQITCVDLGKVTIEGAQQDAQDSINVLCQKMKETK</sequence>